<accession>A0A151M6V1</accession>
<feature type="compositionally biased region" description="Basic and acidic residues" evidence="1">
    <location>
        <begin position="84"/>
        <end position="95"/>
    </location>
</feature>
<organism evidence="2 3">
    <name type="scientific">Alligator mississippiensis</name>
    <name type="common">American alligator</name>
    <dbReference type="NCBI Taxonomy" id="8496"/>
    <lineage>
        <taxon>Eukaryota</taxon>
        <taxon>Metazoa</taxon>
        <taxon>Chordata</taxon>
        <taxon>Craniata</taxon>
        <taxon>Vertebrata</taxon>
        <taxon>Euteleostomi</taxon>
        <taxon>Archelosauria</taxon>
        <taxon>Archosauria</taxon>
        <taxon>Crocodylia</taxon>
        <taxon>Alligatoridae</taxon>
        <taxon>Alligatorinae</taxon>
        <taxon>Alligator</taxon>
    </lineage>
</organism>
<dbReference type="Proteomes" id="UP000050525">
    <property type="component" value="Unassembled WGS sequence"/>
</dbReference>
<comment type="caution">
    <text evidence="2">The sequence shown here is derived from an EMBL/GenBank/DDBJ whole genome shotgun (WGS) entry which is preliminary data.</text>
</comment>
<reference evidence="2 3" key="1">
    <citation type="journal article" date="2012" name="Genome Biol.">
        <title>Sequencing three crocodilian genomes to illuminate the evolution of archosaurs and amniotes.</title>
        <authorList>
            <person name="St John J.A."/>
            <person name="Braun E.L."/>
            <person name="Isberg S.R."/>
            <person name="Miles L.G."/>
            <person name="Chong A.Y."/>
            <person name="Gongora J."/>
            <person name="Dalzell P."/>
            <person name="Moran C."/>
            <person name="Bed'hom B."/>
            <person name="Abzhanov A."/>
            <person name="Burgess S.C."/>
            <person name="Cooksey A.M."/>
            <person name="Castoe T.A."/>
            <person name="Crawford N.G."/>
            <person name="Densmore L.D."/>
            <person name="Drew J.C."/>
            <person name="Edwards S.V."/>
            <person name="Faircloth B.C."/>
            <person name="Fujita M.K."/>
            <person name="Greenwold M.J."/>
            <person name="Hoffmann F.G."/>
            <person name="Howard J.M."/>
            <person name="Iguchi T."/>
            <person name="Janes D.E."/>
            <person name="Khan S.Y."/>
            <person name="Kohno S."/>
            <person name="de Koning A.J."/>
            <person name="Lance S.L."/>
            <person name="McCarthy F.M."/>
            <person name="McCormack J.E."/>
            <person name="Merchant M.E."/>
            <person name="Peterson D.G."/>
            <person name="Pollock D.D."/>
            <person name="Pourmand N."/>
            <person name="Raney B.J."/>
            <person name="Roessler K.A."/>
            <person name="Sanford J.R."/>
            <person name="Sawyer R.H."/>
            <person name="Schmidt C.J."/>
            <person name="Triplett E.W."/>
            <person name="Tuberville T.D."/>
            <person name="Venegas-Anaya M."/>
            <person name="Howard J.T."/>
            <person name="Jarvis E.D."/>
            <person name="Guillette L.J.Jr."/>
            <person name="Glenn T.C."/>
            <person name="Green R.E."/>
            <person name="Ray D.A."/>
        </authorList>
    </citation>
    <scope>NUCLEOTIDE SEQUENCE [LARGE SCALE GENOMIC DNA]</scope>
    <source>
        <strain evidence="2">KSC_2009_1</strain>
    </source>
</reference>
<proteinExistence type="predicted"/>
<protein>
    <submittedName>
        <fullName evidence="2">Uncharacterized protein</fullName>
    </submittedName>
</protein>
<evidence type="ECO:0000256" key="1">
    <source>
        <dbReference type="SAM" id="MobiDB-lite"/>
    </source>
</evidence>
<dbReference type="AlphaFoldDB" id="A0A151M6V1"/>
<keyword evidence="3" id="KW-1185">Reference proteome</keyword>
<sequence length="122" mass="14001">MARSSVSFSTFKHSPSSYIDIPEDLFLWVQERRDGQTAPQEQTPKKEARSAEDLEIDASSFLMPYARRNDSHQSRPNETPAPEEIPRRRAMELTERQPTWQRLKTVPGTIRGGERSSQTEGL</sequence>
<feature type="region of interest" description="Disordered" evidence="1">
    <location>
        <begin position="31"/>
        <end position="122"/>
    </location>
</feature>
<gene>
    <name evidence="2" type="ORF">Y1Q_0010783</name>
</gene>
<dbReference type="EMBL" id="AKHW03006437">
    <property type="protein sequence ID" value="KYO20229.1"/>
    <property type="molecule type" value="Genomic_DNA"/>
</dbReference>
<evidence type="ECO:0000313" key="3">
    <source>
        <dbReference type="Proteomes" id="UP000050525"/>
    </source>
</evidence>
<evidence type="ECO:0000313" key="2">
    <source>
        <dbReference type="EMBL" id="KYO20229.1"/>
    </source>
</evidence>
<feature type="compositionally biased region" description="Basic and acidic residues" evidence="1">
    <location>
        <begin position="43"/>
        <end position="52"/>
    </location>
</feature>
<name>A0A151M6V1_ALLMI</name>